<sequence length="230" mass="25898">MFKTIFAATALLLSGVASAAMDPFDFHCADVVMLQAKPFQQEIGLTKAQRDRMNKHADNHRKEMAALEKQMAGKQMNPNEKILQYYNELKTNVLGELTPPQLRRLREVSLQRFGLAALCDPIVAKRIGMNAAQIKKEQDTFAQGEREFKAIEKTTLDKVLLPYKGRVAKSKQEAARLNDEVRGKLDAAKMAVAPQLRKLRSSYDARMRAIMTSSQRASYQALLGKPFTLK</sequence>
<reference evidence="3 4" key="1">
    <citation type="journal article" date="2014" name="PLoS ONE">
        <title>The first complete genome sequence of the class fimbriimonadia in the phylum armatimonadetes.</title>
        <authorList>
            <person name="Hu Z.Y."/>
            <person name="Wang Y.Z."/>
            <person name="Im W.T."/>
            <person name="Wang S.Y."/>
            <person name="Zhao G.P."/>
            <person name="Zheng H.J."/>
            <person name="Quan Z.X."/>
        </authorList>
    </citation>
    <scope>NUCLEOTIDE SEQUENCE [LARGE SCALE GENOMIC DNA]</scope>
    <source>
        <strain evidence="3">Gsoil 348</strain>
    </source>
</reference>
<organism evidence="3 4">
    <name type="scientific">Fimbriimonas ginsengisoli Gsoil 348</name>
    <dbReference type="NCBI Taxonomy" id="661478"/>
    <lineage>
        <taxon>Bacteria</taxon>
        <taxon>Bacillati</taxon>
        <taxon>Armatimonadota</taxon>
        <taxon>Fimbriimonadia</taxon>
        <taxon>Fimbriimonadales</taxon>
        <taxon>Fimbriimonadaceae</taxon>
        <taxon>Fimbriimonas</taxon>
    </lineage>
</organism>
<keyword evidence="2" id="KW-0732">Signal</keyword>
<feature type="coiled-coil region" evidence="1">
    <location>
        <begin position="50"/>
        <end position="77"/>
    </location>
</feature>
<dbReference type="HOGENOM" id="CLU_1203388_0_0_0"/>
<name>A0A068NUZ4_FIMGI</name>
<gene>
    <name evidence="3" type="ORF">OP10G_3814</name>
</gene>
<protein>
    <submittedName>
        <fullName evidence="3">Uncharacterized protein</fullName>
    </submittedName>
</protein>
<dbReference type="KEGG" id="fgi:OP10G_3814"/>
<keyword evidence="1" id="KW-0175">Coiled coil</keyword>
<dbReference type="AlphaFoldDB" id="A0A068NUZ4"/>
<dbReference type="EMBL" id="CP007139">
    <property type="protein sequence ID" value="AIE87182.1"/>
    <property type="molecule type" value="Genomic_DNA"/>
</dbReference>
<evidence type="ECO:0000313" key="3">
    <source>
        <dbReference type="EMBL" id="AIE87182.1"/>
    </source>
</evidence>
<dbReference type="Proteomes" id="UP000027982">
    <property type="component" value="Chromosome"/>
</dbReference>
<evidence type="ECO:0000256" key="2">
    <source>
        <dbReference type="SAM" id="SignalP"/>
    </source>
</evidence>
<evidence type="ECO:0000313" key="4">
    <source>
        <dbReference type="Proteomes" id="UP000027982"/>
    </source>
</evidence>
<feature type="chain" id="PRO_5001653959" evidence="2">
    <location>
        <begin position="20"/>
        <end position="230"/>
    </location>
</feature>
<dbReference type="STRING" id="661478.OP10G_3814"/>
<keyword evidence="4" id="KW-1185">Reference proteome</keyword>
<feature type="signal peptide" evidence="2">
    <location>
        <begin position="1"/>
        <end position="19"/>
    </location>
</feature>
<proteinExistence type="predicted"/>
<evidence type="ECO:0000256" key="1">
    <source>
        <dbReference type="SAM" id="Coils"/>
    </source>
</evidence>
<dbReference type="OrthoDB" id="9875343at2"/>
<accession>A0A068NUZ4</accession>
<dbReference type="RefSeq" id="WP_025228898.1">
    <property type="nucleotide sequence ID" value="NZ_CP007139.1"/>
</dbReference>